<dbReference type="GO" id="GO:0005930">
    <property type="term" value="C:axoneme"/>
    <property type="evidence" value="ECO:0007669"/>
    <property type="project" value="TreeGrafter"/>
</dbReference>
<comment type="subcellular location">
    <subcellularLocation>
        <location evidence="8">Cell projection</location>
        <location evidence="8">Kinocilium</location>
    </subcellularLocation>
    <subcellularLocation>
        <location evidence="1">Cytoplasm</location>
        <location evidence="1">Cytoskeleton</location>
        <location evidence="1">Flagellum axoneme</location>
    </subcellularLocation>
</comment>
<evidence type="ECO:0000256" key="1">
    <source>
        <dbReference type="ARBA" id="ARBA00004611"/>
    </source>
</evidence>
<dbReference type="Proteomes" id="UP000023152">
    <property type="component" value="Unassembled WGS sequence"/>
</dbReference>
<dbReference type="GO" id="GO:0044458">
    <property type="term" value="P:motile cilium assembly"/>
    <property type="evidence" value="ECO:0007669"/>
    <property type="project" value="TreeGrafter"/>
</dbReference>
<dbReference type="AlphaFoldDB" id="X6NLY3"/>
<reference evidence="12 13" key="1">
    <citation type="journal article" date="2013" name="Curr. Biol.">
        <title>The Genome of the Foraminiferan Reticulomyxa filosa.</title>
        <authorList>
            <person name="Glockner G."/>
            <person name="Hulsmann N."/>
            <person name="Schleicher M."/>
            <person name="Noegel A.A."/>
            <person name="Eichinger L."/>
            <person name="Gallinger C."/>
            <person name="Pawlowski J."/>
            <person name="Sierra R."/>
            <person name="Euteneuer U."/>
            <person name="Pillet L."/>
            <person name="Moustafa A."/>
            <person name="Platzer M."/>
            <person name="Groth M."/>
            <person name="Szafranski K."/>
            <person name="Schliwa M."/>
        </authorList>
    </citation>
    <scope>NUCLEOTIDE SEQUENCE [LARGE SCALE GENOMIC DNA]</scope>
</reference>
<evidence type="ECO:0000313" key="12">
    <source>
        <dbReference type="EMBL" id="ETO26908.1"/>
    </source>
</evidence>
<dbReference type="GO" id="GO:0060294">
    <property type="term" value="P:cilium movement involved in cell motility"/>
    <property type="evidence" value="ECO:0007669"/>
    <property type="project" value="TreeGrafter"/>
</dbReference>
<evidence type="ECO:0000256" key="8">
    <source>
        <dbReference type="ARBA" id="ARBA00037822"/>
    </source>
</evidence>
<feature type="region of interest" description="Disordered" evidence="11">
    <location>
        <begin position="32"/>
        <end position="74"/>
    </location>
</feature>
<evidence type="ECO:0000256" key="10">
    <source>
        <dbReference type="ARBA" id="ARBA00041080"/>
    </source>
</evidence>
<evidence type="ECO:0000256" key="7">
    <source>
        <dbReference type="ARBA" id="ARBA00023273"/>
    </source>
</evidence>
<evidence type="ECO:0000256" key="9">
    <source>
        <dbReference type="ARBA" id="ARBA00038319"/>
    </source>
</evidence>
<evidence type="ECO:0000256" key="3">
    <source>
        <dbReference type="ARBA" id="ARBA00022794"/>
    </source>
</evidence>
<evidence type="ECO:0000313" key="13">
    <source>
        <dbReference type="Proteomes" id="UP000023152"/>
    </source>
</evidence>
<keyword evidence="4" id="KW-0282">Flagellum</keyword>
<keyword evidence="7" id="KW-0966">Cell projection</keyword>
<evidence type="ECO:0000256" key="2">
    <source>
        <dbReference type="ARBA" id="ARBA00022490"/>
    </source>
</evidence>
<organism evidence="12 13">
    <name type="scientific">Reticulomyxa filosa</name>
    <dbReference type="NCBI Taxonomy" id="46433"/>
    <lineage>
        <taxon>Eukaryota</taxon>
        <taxon>Sar</taxon>
        <taxon>Rhizaria</taxon>
        <taxon>Retaria</taxon>
        <taxon>Foraminifera</taxon>
        <taxon>Monothalamids</taxon>
        <taxon>Reticulomyxidae</taxon>
        <taxon>Reticulomyxa</taxon>
    </lineage>
</organism>
<proteinExistence type="inferred from homology"/>
<name>X6NLY3_RETFI</name>
<dbReference type="OrthoDB" id="10258956at2759"/>
<evidence type="ECO:0000256" key="6">
    <source>
        <dbReference type="ARBA" id="ARBA00023212"/>
    </source>
</evidence>
<feature type="compositionally biased region" description="Basic and acidic residues" evidence="11">
    <location>
        <begin position="32"/>
        <end position="63"/>
    </location>
</feature>
<protein>
    <recommendedName>
        <fullName evidence="10">Radial spoke head protein 9 homolog</fullName>
    </recommendedName>
</protein>
<keyword evidence="3" id="KW-0970">Cilium biogenesis/degradation</keyword>
<dbReference type="OMA" id="REMHENG"/>
<evidence type="ECO:0000256" key="5">
    <source>
        <dbReference type="ARBA" id="ARBA00023069"/>
    </source>
</evidence>
<comment type="caution">
    <text evidence="12">The sequence shown here is derived from an EMBL/GenBank/DDBJ whole genome shotgun (WGS) entry which is preliminary data.</text>
</comment>
<keyword evidence="6" id="KW-0206">Cytoskeleton</keyword>
<keyword evidence="5" id="KW-0969">Cilium</keyword>
<evidence type="ECO:0000256" key="4">
    <source>
        <dbReference type="ARBA" id="ARBA00022846"/>
    </source>
</evidence>
<sequence length="248" mass="28675">MDVREMHENGVLFRCILQMVIGSPSYVYTENKKTTLPDNKEPTDDKIVEDNATEEPHPEKEVLPETDAAATTDKPLEQHTLTELDRLAWTVYKISEECFLVPKGYLRLNAKKIMYKNKTFAGVHDLFDLAHFFAATNNFFSFFFLQGLSQSDANKMSSYYHWRMPQSAQAISNYRKATALNWDGFLDEISTDIPNGCWRLRSTDGGFKVKLRNLLWPGFEFTYDCAEQQFKQGYFGSGIRQNDLLFLQ</sequence>
<dbReference type="GO" id="GO:0035082">
    <property type="term" value="P:axoneme assembly"/>
    <property type="evidence" value="ECO:0007669"/>
    <property type="project" value="InterPro"/>
</dbReference>
<accession>X6NLY3</accession>
<evidence type="ECO:0000256" key="11">
    <source>
        <dbReference type="SAM" id="MobiDB-lite"/>
    </source>
</evidence>
<dbReference type="PANTHER" id="PTHR22069:SF0">
    <property type="entry name" value="RADIAL SPOKE HEAD PROTEIN 9 HOMOLOG"/>
    <property type="match status" value="1"/>
</dbReference>
<comment type="similarity">
    <text evidence="9">Belongs to the flagellar radial spoke RSP9 family.</text>
</comment>
<dbReference type="InterPro" id="IPR055316">
    <property type="entry name" value="RSP9"/>
</dbReference>
<gene>
    <name evidence="12" type="ORF">RFI_10228</name>
</gene>
<dbReference type="PANTHER" id="PTHR22069">
    <property type="entry name" value="MITOCHONDRIAL RIBOSOMAL PROTEIN S18"/>
    <property type="match status" value="1"/>
</dbReference>
<keyword evidence="13" id="KW-1185">Reference proteome</keyword>
<keyword evidence="2" id="KW-0963">Cytoplasm</keyword>
<dbReference type="EMBL" id="ASPP01007573">
    <property type="protein sequence ID" value="ETO26908.1"/>
    <property type="molecule type" value="Genomic_DNA"/>
</dbReference>